<evidence type="ECO:0000313" key="4">
    <source>
        <dbReference type="EMBL" id="MBH5328942.1"/>
    </source>
</evidence>
<dbReference type="PROSITE" id="PS51186">
    <property type="entry name" value="GNAT"/>
    <property type="match status" value="1"/>
</dbReference>
<dbReference type="PANTHER" id="PTHR43800">
    <property type="entry name" value="PEPTIDYL-LYSINE N-ACETYLTRANSFERASE YJAB"/>
    <property type="match status" value="1"/>
</dbReference>
<name>A0ABS0N9G1_9NEIS</name>
<evidence type="ECO:0000256" key="2">
    <source>
        <dbReference type="ARBA" id="ARBA00023315"/>
    </source>
</evidence>
<evidence type="ECO:0000259" key="3">
    <source>
        <dbReference type="PROSITE" id="PS51186"/>
    </source>
</evidence>
<keyword evidence="2" id="KW-0012">Acyltransferase</keyword>
<gene>
    <name evidence="4" type="ORF">H9Q10_04580</name>
</gene>
<keyword evidence="1" id="KW-0808">Transferase</keyword>
<feature type="domain" description="N-acetyltransferase" evidence="3">
    <location>
        <begin position="15"/>
        <end position="148"/>
    </location>
</feature>
<dbReference type="RefSeq" id="WP_197902853.1">
    <property type="nucleotide sequence ID" value="NZ_JACSGR010000003.1"/>
</dbReference>
<keyword evidence="5" id="KW-1185">Reference proteome</keyword>
<dbReference type="CDD" id="cd04301">
    <property type="entry name" value="NAT_SF"/>
    <property type="match status" value="1"/>
</dbReference>
<evidence type="ECO:0000256" key="1">
    <source>
        <dbReference type="ARBA" id="ARBA00022679"/>
    </source>
</evidence>
<accession>A0ABS0N9G1</accession>
<comment type="caution">
    <text evidence="4">The sequence shown here is derived from an EMBL/GenBank/DDBJ whole genome shotgun (WGS) entry which is preliminary data.</text>
</comment>
<reference evidence="4 5" key="1">
    <citation type="submission" date="2020-09" db="EMBL/GenBank/DDBJ databases">
        <title>Eikenella S3660 sp. nov., isolated from a throat swab.</title>
        <authorList>
            <person name="Buhl M."/>
        </authorList>
    </citation>
    <scope>NUCLEOTIDE SEQUENCE [LARGE SCALE GENOMIC DNA]</scope>
    <source>
        <strain evidence="4 5">S3360</strain>
    </source>
</reference>
<organism evidence="4 5">
    <name type="scientific">Eikenella glucosivorans</name>
    <dbReference type="NCBI Taxonomy" id="2766967"/>
    <lineage>
        <taxon>Bacteria</taxon>
        <taxon>Pseudomonadati</taxon>
        <taxon>Pseudomonadota</taxon>
        <taxon>Betaproteobacteria</taxon>
        <taxon>Neisseriales</taxon>
        <taxon>Neisseriaceae</taxon>
        <taxon>Eikenella</taxon>
    </lineage>
</organism>
<dbReference type="InterPro" id="IPR000182">
    <property type="entry name" value="GNAT_dom"/>
</dbReference>
<dbReference type="InterPro" id="IPR016181">
    <property type="entry name" value="Acyl_CoA_acyltransferase"/>
</dbReference>
<dbReference type="Proteomes" id="UP000768471">
    <property type="component" value="Unassembled WGS sequence"/>
</dbReference>
<sequence>MDITEHPQPDPELTASLLALWEASVHATHHFLSPAEIAAIRPYVPQALAAVPHLTVAWEGGRPLAFMGAAGGRLEMLFVSPERRGQGIGKTLLAHGIRAYGVRELTVNEQNPQAAGFYTHAGFRTYKRTAADEQGRPYPLLYMRLHAAGGDAPIR</sequence>
<dbReference type="EMBL" id="JACSGR010000003">
    <property type="protein sequence ID" value="MBH5328942.1"/>
    <property type="molecule type" value="Genomic_DNA"/>
</dbReference>
<dbReference type="Pfam" id="PF13508">
    <property type="entry name" value="Acetyltransf_7"/>
    <property type="match status" value="1"/>
</dbReference>
<evidence type="ECO:0000313" key="5">
    <source>
        <dbReference type="Proteomes" id="UP000768471"/>
    </source>
</evidence>
<proteinExistence type="predicted"/>
<dbReference type="SUPFAM" id="SSF55729">
    <property type="entry name" value="Acyl-CoA N-acyltransferases (Nat)"/>
    <property type="match status" value="1"/>
</dbReference>
<dbReference type="PANTHER" id="PTHR43800:SF1">
    <property type="entry name" value="PEPTIDYL-LYSINE N-ACETYLTRANSFERASE YJAB"/>
    <property type="match status" value="1"/>
</dbReference>
<dbReference type="Gene3D" id="3.40.630.30">
    <property type="match status" value="1"/>
</dbReference>
<protein>
    <submittedName>
        <fullName evidence="4">GNAT family N-acetyltransferase</fullName>
    </submittedName>
</protein>